<comment type="caution">
    <text evidence="2">The sequence shown here is derived from an EMBL/GenBank/DDBJ whole genome shotgun (WGS) entry which is preliminary data.</text>
</comment>
<sequence>MDRDLPLDKGKGLLAPPNCIKTRPEERDRGRYYRFHREYGHDTEEYRDLKNQIKDLIHQGHLSHYVQRRMDHIDRQSERDRQARPIDPVERQIDVIVDGLAMGGDSTSARKAYARATVEKRPRRRPDPKISFQPEREEYPDHHDALAVTVCIANARVKRIMIDTQSATDILYFETFHKLGLTDQDLTLLTSMLTGFTGDSIAPLGMMTLSLKISEEPRTKTLMVFFMVVDLPSAYKAIIG</sequence>
<protein>
    <recommendedName>
        <fullName evidence="4">Reverse transcriptase domain-containing protein</fullName>
    </recommendedName>
</protein>
<evidence type="ECO:0000256" key="1">
    <source>
        <dbReference type="SAM" id="MobiDB-lite"/>
    </source>
</evidence>
<feature type="region of interest" description="Disordered" evidence="1">
    <location>
        <begin position="115"/>
        <end position="136"/>
    </location>
</feature>
<organism evidence="2 3">
    <name type="scientific">Ensete ventricosum</name>
    <name type="common">Abyssinian banana</name>
    <name type="synonym">Musa ensete</name>
    <dbReference type="NCBI Taxonomy" id="4639"/>
    <lineage>
        <taxon>Eukaryota</taxon>
        <taxon>Viridiplantae</taxon>
        <taxon>Streptophyta</taxon>
        <taxon>Embryophyta</taxon>
        <taxon>Tracheophyta</taxon>
        <taxon>Spermatophyta</taxon>
        <taxon>Magnoliopsida</taxon>
        <taxon>Liliopsida</taxon>
        <taxon>Zingiberales</taxon>
        <taxon>Musaceae</taxon>
        <taxon>Ensete</taxon>
    </lineage>
</organism>
<evidence type="ECO:0000313" key="3">
    <source>
        <dbReference type="Proteomes" id="UP000287651"/>
    </source>
</evidence>
<accession>A0A426ZSR5</accession>
<dbReference type="PANTHER" id="PTHR33240:SF8">
    <property type="entry name" value="OS03G0439900 PROTEIN"/>
    <property type="match status" value="1"/>
</dbReference>
<dbReference type="PANTHER" id="PTHR33240">
    <property type="entry name" value="OS08G0508500 PROTEIN"/>
    <property type="match status" value="1"/>
</dbReference>
<proteinExistence type="predicted"/>
<dbReference type="AlphaFoldDB" id="A0A426ZSR5"/>
<dbReference type="Proteomes" id="UP000287651">
    <property type="component" value="Unassembled WGS sequence"/>
</dbReference>
<reference evidence="2 3" key="1">
    <citation type="journal article" date="2014" name="Agronomy (Basel)">
        <title>A Draft Genome Sequence for Ensete ventricosum, the Drought-Tolerant Tree Against Hunger.</title>
        <authorList>
            <person name="Harrison J."/>
            <person name="Moore K.A."/>
            <person name="Paszkiewicz K."/>
            <person name="Jones T."/>
            <person name="Grant M."/>
            <person name="Ambacheew D."/>
            <person name="Muzemil S."/>
            <person name="Studholme D.J."/>
        </authorList>
    </citation>
    <scope>NUCLEOTIDE SEQUENCE [LARGE SCALE GENOMIC DNA]</scope>
</reference>
<gene>
    <name evidence="2" type="ORF">B296_00030773</name>
</gene>
<evidence type="ECO:0000313" key="2">
    <source>
        <dbReference type="EMBL" id="RRT67063.1"/>
    </source>
</evidence>
<evidence type="ECO:0008006" key="4">
    <source>
        <dbReference type="Google" id="ProtNLM"/>
    </source>
</evidence>
<dbReference type="EMBL" id="AMZH03005176">
    <property type="protein sequence ID" value="RRT67063.1"/>
    <property type="molecule type" value="Genomic_DNA"/>
</dbReference>
<feature type="compositionally biased region" description="Basic and acidic residues" evidence="1">
    <location>
        <begin position="117"/>
        <end position="136"/>
    </location>
</feature>
<name>A0A426ZSR5_ENSVE</name>